<gene>
    <name evidence="1" type="ORF">Zmor_007444</name>
</gene>
<accession>A0AA38ITY7</accession>
<dbReference type="EMBL" id="JALNTZ010000002">
    <property type="protein sequence ID" value="KAJ3663135.1"/>
    <property type="molecule type" value="Genomic_DNA"/>
</dbReference>
<keyword evidence="2" id="KW-1185">Reference proteome</keyword>
<reference evidence="1" key="1">
    <citation type="journal article" date="2023" name="G3 (Bethesda)">
        <title>Whole genome assemblies of Zophobas morio and Tenebrio molitor.</title>
        <authorList>
            <person name="Kaur S."/>
            <person name="Stinson S.A."/>
            <person name="diCenzo G.C."/>
        </authorList>
    </citation>
    <scope>NUCLEOTIDE SEQUENCE</scope>
    <source>
        <strain evidence="1">QUZm001</strain>
    </source>
</reference>
<name>A0AA38ITY7_9CUCU</name>
<dbReference type="Proteomes" id="UP001168821">
    <property type="component" value="Unassembled WGS sequence"/>
</dbReference>
<organism evidence="1 2">
    <name type="scientific">Zophobas morio</name>
    <dbReference type="NCBI Taxonomy" id="2755281"/>
    <lineage>
        <taxon>Eukaryota</taxon>
        <taxon>Metazoa</taxon>
        <taxon>Ecdysozoa</taxon>
        <taxon>Arthropoda</taxon>
        <taxon>Hexapoda</taxon>
        <taxon>Insecta</taxon>
        <taxon>Pterygota</taxon>
        <taxon>Neoptera</taxon>
        <taxon>Endopterygota</taxon>
        <taxon>Coleoptera</taxon>
        <taxon>Polyphaga</taxon>
        <taxon>Cucujiformia</taxon>
        <taxon>Tenebrionidae</taxon>
        <taxon>Zophobas</taxon>
    </lineage>
</organism>
<sequence length="91" mass="10785">MINYEMFMSGKRFDGINRFADKWTPICLMLGYEMWSNGISLRCVSQTPRRFNQVQSLMQIEKPDLVFAKGDGRWLFGYCPEKAWTEYELLV</sequence>
<evidence type="ECO:0000313" key="1">
    <source>
        <dbReference type="EMBL" id="KAJ3663135.1"/>
    </source>
</evidence>
<protein>
    <submittedName>
        <fullName evidence="1">Uncharacterized protein</fullName>
    </submittedName>
</protein>
<evidence type="ECO:0000313" key="2">
    <source>
        <dbReference type="Proteomes" id="UP001168821"/>
    </source>
</evidence>
<comment type="caution">
    <text evidence="1">The sequence shown here is derived from an EMBL/GenBank/DDBJ whole genome shotgun (WGS) entry which is preliminary data.</text>
</comment>
<proteinExistence type="predicted"/>
<dbReference type="AlphaFoldDB" id="A0AA38ITY7"/>